<comment type="caution">
    <text evidence="4">The sequence shown here is derived from an EMBL/GenBank/DDBJ whole genome shotgun (WGS) entry which is preliminary data.</text>
</comment>
<dbReference type="Gene3D" id="3.40.50.2000">
    <property type="entry name" value="Glycogen Phosphorylase B"/>
    <property type="match status" value="1"/>
</dbReference>
<proteinExistence type="predicted"/>
<dbReference type="AlphaFoldDB" id="A0A6G4UCE4"/>
<dbReference type="Proteomes" id="UP000481583">
    <property type="component" value="Unassembled WGS sequence"/>
</dbReference>
<evidence type="ECO:0000313" key="5">
    <source>
        <dbReference type="Proteomes" id="UP000481583"/>
    </source>
</evidence>
<organism evidence="4 5">
    <name type="scientific">Streptomyces coryli</name>
    <dbReference type="NCBI Taxonomy" id="1128680"/>
    <lineage>
        <taxon>Bacteria</taxon>
        <taxon>Bacillati</taxon>
        <taxon>Actinomycetota</taxon>
        <taxon>Actinomycetes</taxon>
        <taxon>Kitasatosporales</taxon>
        <taxon>Streptomycetaceae</taxon>
        <taxon>Streptomyces</taxon>
    </lineage>
</organism>
<dbReference type="InterPro" id="IPR001296">
    <property type="entry name" value="Glyco_trans_1"/>
</dbReference>
<feature type="non-terminal residue" evidence="4">
    <location>
        <position position="1"/>
    </location>
</feature>
<dbReference type="SUPFAM" id="SSF53756">
    <property type="entry name" value="UDP-Glycosyltransferase/glycogen phosphorylase"/>
    <property type="match status" value="1"/>
</dbReference>
<evidence type="ECO:0000313" key="4">
    <source>
        <dbReference type="EMBL" id="NGN69905.1"/>
    </source>
</evidence>
<accession>A0A6G4UCE4</accession>
<protein>
    <recommendedName>
        <fullName evidence="1">D-inositol 3-phosphate glycosyltransferase</fullName>
    </recommendedName>
</protein>
<dbReference type="GO" id="GO:0016757">
    <property type="term" value="F:glycosyltransferase activity"/>
    <property type="evidence" value="ECO:0007669"/>
    <property type="project" value="InterPro"/>
</dbReference>
<sequence length="228" mass="24862">APSDTRTPLVVAAGRLVPVKHYGVLIDAFARVAEARPDWRLRIYGGGPEKERLRRRIEKHDLYNHVYLMGPHAPLIPELVKGSIAVSTSSREAFGMSIVEAMRCGLPVVSTRCPLGPPEIIHDGTDGLLAPPGNAPAVADALLTLIDNDALRRKMGQAAAETGAGYDPHVIADRVDQLLHELATAHTKPARHARHLNQRCLDVAFKALYAGQELRRATARRLRPASPR</sequence>
<keyword evidence="5" id="KW-1185">Reference proteome</keyword>
<dbReference type="PANTHER" id="PTHR12526:SF627">
    <property type="entry name" value="D-RHAMNOSYLTRANSFERASE WBPZ"/>
    <property type="match status" value="1"/>
</dbReference>
<dbReference type="EMBL" id="JAAKZV010000362">
    <property type="protein sequence ID" value="NGN69905.1"/>
    <property type="molecule type" value="Genomic_DNA"/>
</dbReference>
<dbReference type="PANTHER" id="PTHR12526">
    <property type="entry name" value="GLYCOSYLTRANSFERASE"/>
    <property type="match status" value="1"/>
</dbReference>
<dbReference type="Pfam" id="PF00534">
    <property type="entry name" value="Glycos_transf_1"/>
    <property type="match status" value="1"/>
</dbReference>
<evidence type="ECO:0000256" key="1">
    <source>
        <dbReference type="ARBA" id="ARBA00021292"/>
    </source>
</evidence>
<feature type="domain" description="Glycosyl transferase family 1" evidence="3">
    <location>
        <begin position="4"/>
        <end position="161"/>
    </location>
</feature>
<keyword evidence="2 4" id="KW-0808">Transferase</keyword>
<evidence type="ECO:0000259" key="3">
    <source>
        <dbReference type="Pfam" id="PF00534"/>
    </source>
</evidence>
<reference evidence="4 5" key="1">
    <citation type="submission" date="2020-02" db="EMBL/GenBank/DDBJ databases">
        <title>Whole-genome analyses of novel actinobacteria.</title>
        <authorList>
            <person name="Sahin N."/>
        </authorList>
    </citation>
    <scope>NUCLEOTIDE SEQUENCE [LARGE SCALE GENOMIC DNA]</scope>
    <source>
        <strain evidence="4 5">A7024</strain>
    </source>
</reference>
<gene>
    <name evidence="4" type="ORF">G5C51_39210</name>
</gene>
<evidence type="ECO:0000256" key="2">
    <source>
        <dbReference type="ARBA" id="ARBA00022679"/>
    </source>
</evidence>
<name>A0A6G4UCE4_9ACTN</name>
<dbReference type="RefSeq" id="WP_165245247.1">
    <property type="nucleotide sequence ID" value="NZ_JAAKZV010000362.1"/>
</dbReference>